<name>A0A392UJQ8_9FABA</name>
<evidence type="ECO:0000313" key="2">
    <source>
        <dbReference type="Proteomes" id="UP000265520"/>
    </source>
</evidence>
<dbReference type="Proteomes" id="UP000265520">
    <property type="component" value="Unassembled WGS sequence"/>
</dbReference>
<feature type="non-terminal residue" evidence="1">
    <location>
        <position position="1"/>
    </location>
</feature>
<dbReference type="EMBL" id="LXQA010808030">
    <property type="protein sequence ID" value="MCI71985.1"/>
    <property type="molecule type" value="Genomic_DNA"/>
</dbReference>
<evidence type="ECO:0000313" key="1">
    <source>
        <dbReference type="EMBL" id="MCI71985.1"/>
    </source>
</evidence>
<keyword evidence="2" id="KW-1185">Reference proteome</keyword>
<comment type="caution">
    <text evidence="1">The sequence shown here is derived from an EMBL/GenBank/DDBJ whole genome shotgun (WGS) entry which is preliminary data.</text>
</comment>
<sequence length="40" mass="4316">GDVLESRRARCGDDVTSARQMSPITGRLSVAWSLAVARRA</sequence>
<organism evidence="1 2">
    <name type="scientific">Trifolium medium</name>
    <dbReference type="NCBI Taxonomy" id="97028"/>
    <lineage>
        <taxon>Eukaryota</taxon>
        <taxon>Viridiplantae</taxon>
        <taxon>Streptophyta</taxon>
        <taxon>Embryophyta</taxon>
        <taxon>Tracheophyta</taxon>
        <taxon>Spermatophyta</taxon>
        <taxon>Magnoliopsida</taxon>
        <taxon>eudicotyledons</taxon>
        <taxon>Gunneridae</taxon>
        <taxon>Pentapetalae</taxon>
        <taxon>rosids</taxon>
        <taxon>fabids</taxon>
        <taxon>Fabales</taxon>
        <taxon>Fabaceae</taxon>
        <taxon>Papilionoideae</taxon>
        <taxon>50 kb inversion clade</taxon>
        <taxon>NPAAA clade</taxon>
        <taxon>Hologalegina</taxon>
        <taxon>IRL clade</taxon>
        <taxon>Trifolieae</taxon>
        <taxon>Trifolium</taxon>
    </lineage>
</organism>
<protein>
    <submittedName>
        <fullName evidence="1">Uncharacterized protein</fullName>
    </submittedName>
</protein>
<dbReference type="AlphaFoldDB" id="A0A392UJQ8"/>
<proteinExistence type="predicted"/>
<reference evidence="1 2" key="1">
    <citation type="journal article" date="2018" name="Front. Plant Sci.">
        <title>Red Clover (Trifolium pratense) and Zigzag Clover (T. medium) - A Picture of Genomic Similarities and Differences.</title>
        <authorList>
            <person name="Dluhosova J."/>
            <person name="Istvanek J."/>
            <person name="Nedelnik J."/>
            <person name="Repkova J."/>
        </authorList>
    </citation>
    <scope>NUCLEOTIDE SEQUENCE [LARGE SCALE GENOMIC DNA]</scope>
    <source>
        <strain evidence="2">cv. 10/8</strain>
        <tissue evidence="1">Leaf</tissue>
    </source>
</reference>
<accession>A0A392UJQ8</accession>